<protein>
    <submittedName>
        <fullName evidence="1">Uncharacterized protein</fullName>
    </submittedName>
</protein>
<dbReference type="Proteomes" id="UP000187429">
    <property type="component" value="Unassembled WGS sequence"/>
</dbReference>
<sequence>MWRRTYNSSLRFKFFSLSTVSLYLVLSRSLTVVCVTLYPTTGDPTGVPGLMILRRSSAVLPTVAPSLPAAACLGSRDTDFGATTSAFAPAAFGSPAPAPAPAPALPPAAAVPLVETRAFGFGSVPACKSAGFEA</sequence>
<organism evidence="1 2">
    <name type="scientific">Smittium culicis</name>
    <dbReference type="NCBI Taxonomy" id="133412"/>
    <lineage>
        <taxon>Eukaryota</taxon>
        <taxon>Fungi</taxon>
        <taxon>Fungi incertae sedis</taxon>
        <taxon>Zoopagomycota</taxon>
        <taxon>Kickxellomycotina</taxon>
        <taxon>Harpellomycetes</taxon>
        <taxon>Harpellales</taxon>
        <taxon>Legeriomycetaceae</taxon>
        <taxon>Smittium</taxon>
    </lineage>
</organism>
<evidence type="ECO:0000313" key="1">
    <source>
        <dbReference type="EMBL" id="OMJ20761.1"/>
    </source>
</evidence>
<proteinExistence type="predicted"/>
<gene>
    <name evidence="1" type="ORF">AYI69_g6084</name>
</gene>
<dbReference type="AlphaFoldDB" id="A0A1R1Y1C6"/>
<comment type="caution">
    <text evidence="1">The sequence shown here is derived from an EMBL/GenBank/DDBJ whole genome shotgun (WGS) entry which is preliminary data.</text>
</comment>
<dbReference type="EMBL" id="LSSM01002671">
    <property type="protein sequence ID" value="OMJ20761.1"/>
    <property type="molecule type" value="Genomic_DNA"/>
</dbReference>
<reference evidence="2" key="1">
    <citation type="submission" date="2017-01" db="EMBL/GenBank/DDBJ databases">
        <authorList>
            <person name="Wang Y."/>
            <person name="White M."/>
            <person name="Kvist S."/>
            <person name="Moncalvo J.-M."/>
        </authorList>
    </citation>
    <scope>NUCLEOTIDE SEQUENCE [LARGE SCALE GENOMIC DNA]</scope>
    <source>
        <strain evidence="2">ID-206-W2</strain>
    </source>
</reference>
<keyword evidence="2" id="KW-1185">Reference proteome</keyword>
<accession>A0A1R1Y1C6</accession>
<evidence type="ECO:0000313" key="2">
    <source>
        <dbReference type="Proteomes" id="UP000187429"/>
    </source>
</evidence>
<name>A0A1R1Y1C6_9FUNG</name>